<dbReference type="Proteomes" id="UP000737018">
    <property type="component" value="Unassembled WGS sequence"/>
</dbReference>
<sequence>MREVLLIEQCRCNRHIICGWIGLRMTSLVGVSNHEEINLWSLFCWRSLLGILVLLSIMKTMFSCNS</sequence>
<name>A0A8J4VLM9_9ROSI</name>
<keyword evidence="2" id="KW-1185">Reference proteome</keyword>
<organism evidence="1 2">
    <name type="scientific">Castanea mollissima</name>
    <name type="common">Chinese chestnut</name>
    <dbReference type="NCBI Taxonomy" id="60419"/>
    <lineage>
        <taxon>Eukaryota</taxon>
        <taxon>Viridiplantae</taxon>
        <taxon>Streptophyta</taxon>
        <taxon>Embryophyta</taxon>
        <taxon>Tracheophyta</taxon>
        <taxon>Spermatophyta</taxon>
        <taxon>Magnoliopsida</taxon>
        <taxon>eudicotyledons</taxon>
        <taxon>Gunneridae</taxon>
        <taxon>Pentapetalae</taxon>
        <taxon>rosids</taxon>
        <taxon>fabids</taxon>
        <taxon>Fagales</taxon>
        <taxon>Fagaceae</taxon>
        <taxon>Castanea</taxon>
    </lineage>
</organism>
<evidence type="ECO:0000313" key="2">
    <source>
        <dbReference type="Proteomes" id="UP000737018"/>
    </source>
</evidence>
<protein>
    <submittedName>
        <fullName evidence="1">Uncharacterized protein</fullName>
    </submittedName>
</protein>
<reference evidence="1" key="1">
    <citation type="submission" date="2020-03" db="EMBL/GenBank/DDBJ databases">
        <title>Castanea mollissima Vanexum genome sequencing.</title>
        <authorList>
            <person name="Staton M."/>
        </authorList>
    </citation>
    <scope>NUCLEOTIDE SEQUENCE</scope>
    <source>
        <tissue evidence="1">Leaf</tissue>
    </source>
</reference>
<gene>
    <name evidence="1" type="ORF">CMV_021452</name>
</gene>
<evidence type="ECO:0000313" key="1">
    <source>
        <dbReference type="EMBL" id="KAF3953066.1"/>
    </source>
</evidence>
<accession>A0A8J4VLM9</accession>
<comment type="caution">
    <text evidence="1">The sequence shown here is derived from an EMBL/GenBank/DDBJ whole genome shotgun (WGS) entry which is preliminary data.</text>
</comment>
<proteinExistence type="predicted"/>
<dbReference type="EMBL" id="JRKL02004238">
    <property type="protein sequence ID" value="KAF3953066.1"/>
    <property type="molecule type" value="Genomic_DNA"/>
</dbReference>
<dbReference type="AlphaFoldDB" id="A0A8J4VLM9"/>